<evidence type="ECO:0000256" key="6">
    <source>
        <dbReference type="RuleBase" id="RU000560"/>
    </source>
</evidence>
<keyword evidence="5 6" id="KW-0699">rRNA-binding</keyword>
<comment type="function">
    <text evidence="5 6">Binds directly to 23S ribosomal RNA and is necessary for the in vitro assembly process of the 50S ribosomal subunit. It is not involved in the protein synthesizing functions of that subunit.</text>
</comment>
<dbReference type="Proteomes" id="UP000231414">
    <property type="component" value="Unassembled WGS sequence"/>
</dbReference>
<evidence type="ECO:0000256" key="4">
    <source>
        <dbReference type="ARBA" id="ARBA00035172"/>
    </source>
</evidence>
<dbReference type="SUPFAM" id="SSF74731">
    <property type="entry name" value="Ribosomal protein L20"/>
    <property type="match status" value="1"/>
</dbReference>
<sequence length="114" mass="13350">MRVKGGFKSHRRHKKILQAVKGYRLTRSKLYRVAKQAYLHAGSYAFAGRRLRRRDMRRLWIQRLNAALRQHGLTYSRFIPMLTKAGVTLNRKSLAQLGTHDSETFNKVLEVVNK</sequence>
<dbReference type="Gene3D" id="6.10.160.10">
    <property type="match status" value="1"/>
</dbReference>
<evidence type="ECO:0000256" key="3">
    <source>
        <dbReference type="ARBA" id="ARBA00023274"/>
    </source>
</evidence>
<dbReference type="Pfam" id="PF00453">
    <property type="entry name" value="Ribosomal_L20"/>
    <property type="match status" value="1"/>
</dbReference>
<evidence type="ECO:0000256" key="2">
    <source>
        <dbReference type="ARBA" id="ARBA00022980"/>
    </source>
</evidence>
<name>A0A2H0X837_UNCKA</name>
<proteinExistence type="inferred from homology"/>
<dbReference type="GO" id="GO:0000027">
    <property type="term" value="P:ribosomal large subunit assembly"/>
    <property type="evidence" value="ECO:0007669"/>
    <property type="project" value="UniProtKB-UniRule"/>
</dbReference>
<evidence type="ECO:0000256" key="1">
    <source>
        <dbReference type="ARBA" id="ARBA00007698"/>
    </source>
</evidence>
<protein>
    <recommendedName>
        <fullName evidence="4 5">Large ribosomal subunit protein bL20</fullName>
    </recommendedName>
</protein>
<dbReference type="HAMAP" id="MF_00382">
    <property type="entry name" value="Ribosomal_bL20"/>
    <property type="match status" value="1"/>
</dbReference>
<keyword evidence="3 5" id="KW-0687">Ribonucleoprotein</keyword>
<gene>
    <name evidence="5" type="primary">rplT</name>
    <name evidence="7" type="ORF">COT52_00515</name>
</gene>
<evidence type="ECO:0000313" key="7">
    <source>
        <dbReference type="EMBL" id="PIS21097.1"/>
    </source>
</evidence>
<dbReference type="InterPro" id="IPR005813">
    <property type="entry name" value="Ribosomal_bL20"/>
</dbReference>
<dbReference type="PANTHER" id="PTHR10986">
    <property type="entry name" value="39S RIBOSOMAL PROTEIN L20"/>
    <property type="match status" value="1"/>
</dbReference>
<keyword evidence="5 6" id="KW-0694">RNA-binding</keyword>
<evidence type="ECO:0000256" key="5">
    <source>
        <dbReference type="HAMAP-Rule" id="MF_00382"/>
    </source>
</evidence>
<organism evidence="7 8">
    <name type="scientific">candidate division WWE3 bacterium CG08_land_8_20_14_0_20_43_13</name>
    <dbReference type="NCBI Taxonomy" id="1975087"/>
    <lineage>
        <taxon>Bacteria</taxon>
        <taxon>Katanobacteria</taxon>
    </lineage>
</organism>
<evidence type="ECO:0000313" key="8">
    <source>
        <dbReference type="Proteomes" id="UP000231414"/>
    </source>
</evidence>
<dbReference type="NCBIfam" id="TIGR01032">
    <property type="entry name" value="rplT_bact"/>
    <property type="match status" value="1"/>
</dbReference>
<dbReference type="GO" id="GO:0006412">
    <property type="term" value="P:translation"/>
    <property type="evidence" value="ECO:0007669"/>
    <property type="project" value="InterPro"/>
</dbReference>
<comment type="similarity">
    <text evidence="1 5 6">Belongs to the bacterial ribosomal protein bL20 family.</text>
</comment>
<dbReference type="GO" id="GO:0005840">
    <property type="term" value="C:ribosome"/>
    <property type="evidence" value="ECO:0007669"/>
    <property type="project" value="UniProtKB-KW"/>
</dbReference>
<reference evidence="8" key="1">
    <citation type="submission" date="2017-09" db="EMBL/GenBank/DDBJ databases">
        <title>Depth-based differentiation of microbial function through sediment-hosted aquifers and enrichment of novel symbionts in the deep terrestrial subsurface.</title>
        <authorList>
            <person name="Probst A.J."/>
            <person name="Ladd B."/>
            <person name="Jarett J.K."/>
            <person name="Geller-Mcgrath D.E."/>
            <person name="Sieber C.M.K."/>
            <person name="Emerson J.B."/>
            <person name="Anantharaman K."/>
            <person name="Thomas B.C."/>
            <person name="Malmstrom R."/>
            <person name="Stieglmeier M."/>
            <person name="Klingl A."/>
            <person name="Woyke T."/>
            <person name="Ryan C.M."/>
            <person name="Banfield J.F."/>
        </authorList>
    </citation>
    <scope>NUCLEOTIDE SEQUENCE [LARGE SCALE GENOMIC DNA]</scope>
</reference>
<keyword evidence="2 5" id="KW-0689">Ribosomal protein</keyword>
<dbReference type="Gene3D" id="1.10.1900.20">
    <property type="entry name" value="Ribosomal protein L20"/>
    <property type="match status" value="1"/>
</dbReference>
<dbReference type="InterPro" id="IPR035566">
    <property type="entry name" value="Ribosomal_protein_bL20_C"/>
</dbReference>
<dbReference type="FunFam" id="1.10.1900.20:FF:000001">
    <property type="entry name" value="50S ribosomal protein L20"/>
    <property type="match status" value="1"/>
</dbReference>
<dbReference type="CDD" id="cd07026">
    <property type="entry name" value="Ribosomal_L20"/>
    <property type="match status" value="1"/>
</dbReference>
<accession>A0A2H0X837</accession>
<dbReference type="GO" id="GO:0019843">
    <property type="term" value="F:rRNA binding"/>
    <property type="evidence" value="ECO:0007669"/>
    <property type="project" value="UniProtKB-UniRule"/>
</dbReference>
<comment type="caution">
    <text evidence="7">The sequence shown here is derived from an EMBL/GenBank/DDBJ whole genome shotgun (WGS) entry which is preliminary data.</text>
</comment>
<dbReference type="EMBL" id="PEYW01000006">
    <property type="protein sequence ID" value="PIS21097.1"/>
    <property type="molecule type" value="Genomic_DNA"/>
</dbReference>
<dbReference type="GO" id="GO:1990904">
    <property type="term" value="C:ribonucleoprotein complex"/>
    <property type="evidence" value="ECO:0007669"/>
    <property type="project" value="UniProtKB-KW"/>
</dbReference>
<dbReference type="AlphaFoldDB" id="A0A2H0X837"/>
<dbReference type="GO" id="GO:0003735">
    <property type="term" value="F:structural constituent of ribosome"/>
    <property type="evidence" value="ECO:0007669"/>
    <property type="project" value="InterPro"/>
</dbReference>
<dbReference type="PRINTS" id="PR00062">
    <property type="entry name" value="RIBOSOMALL20"/>
</dbReference>